<reference evidence="1 2" key="1">
    <citation type="submission" date="2018-08" db="EMBL/GenBank/DDBJ databases">
        <title>The complete genome sequence of Streptomyces seoulensis, a pioneer strain for nickel superoxide dismutase discovery.</title>
        <authorList>
            <person name="Shin J."/>
            <person name="Lee J.-S."/>
            <person name="Lee E.-J."/>
            <person name="Youn H.-D."/>
        </authorList>
    </citation>
    <scope>NUCLEOTIDE SEQUENCE [LARGE SCALE GENOMIC DNA]</scope>
    <source>
        <strain evidence="1 2">KCTC 9819</strain>
    </source>
</reference>
<organism evidence="1 2">
    <name type="scientific">Streptomyces seoulensis</name>
    <dbReference type="NCBI Taxonomy" id="73044"/>
    <lineage>
        <taxon>Bacteria</taxon>
        <taxon>Bacillati</taxon>
        <taxon>Actinomycetota</taxon>
        <taxon>Actinomycetes</taxon>
        <taxon>Kitasatosporales</taxon>
        <taxon>Streptomycetaceae</taxon>
        <taxon>Streptomyces</taxon>
    </lineage>
</organism>
<proteinExistence type="predicted"/>
<accession>A0A4P6TWN9</accession>
<dbReference type="RefSeq" id="WP_031183953.1">
    <property type="nucleotide sequence ID" value="NZ_CP032229.1"/>
</dbReference>
<evidence type="ECO:0000313" key="1">
    <source>
        <dbReference type="EMBL" id="QBJ91202.1"/>
    </source>
</evidence>
<dbReference type="STRING" id="73044.GCA_000725795_01502"/>
<dbReference type="OrthoDB" id="4324684at2"/>
<dbReference type="AlphaFoldDB" id="A0A4P6TWN9"/>
<keyword evidence="2" id="KW-1185">Reference proteome</keyword>
<protein>
    <submittedName>
        <fullName evidence="1">Uncharacterized protein</fullName>
    </submittedName>
</protein>
<dbReference type="GeneID" id="300099929"/>
<dbReference type="Proteomes" id="UP000292547">
    <property type="component" value="Chromosome"/>
</dbReference>
<dbReference type="KEGG" id="sseo:D0Z67_13445"/>
<evidence type="ECO:0000313" key="2">
    <source>
        <dbReference type="Proteomes" id="UP000292547"/>
    </source>
</evidence>
<gene>
    <name evidence="1" type="ORF">D0Z67_13445</name>
</gene>
<name>A0A4P6TWN9_STRSO</name>
<dbReference type="EMBL" id="CP032229">
    <property type="protein sequence ID" value="QBJ91202.1"/>
    <property type="molecule type" value="Genomic_DNA"/>
</dbReference>
<sequence>MMKRVSHQAPVSGPANIAVALEVAHELHTPDPSPRLPELPSPAPQLMGLRTSAARPHRRKVPLNRLNALTRLTPAGV</sequence>